<reference evidence="2 3" key="1">
    <citation type="submission" date="2015-01" db="EMBL/GenBank/DDBJ databases">
        <title>The Genome Sequence of Exophiala spinifera CBS89968.</title>
        <authorList>
            <consortium name="The Broad Institute Genomics Platform"/>
            <person name="Cuomo C."/>
            <person name="de Hoog S."/>
            <person name="Gorbushina A."/>
            <person name="Stielow B."/>
            <person name="Teixiera M."/>
            <person name="Abouelleil A."/>
            <person name="Chapman S.B."/>
            <person name="Priest M."/>
            <person name="Young S.K."/>
            <person name="Wortman J."/>
            <person name="Nusbaum C."/>
            <person name="Birren B."/>
        </authorList>
    </citation>
    <scope>NUCLEOTIDE SEQUENCE [LARGE SCALE GENOMIC DNA]</scope>
    <source>
        <strain evidence="2 3">CBS 89968</strain>
    </source>
</reference>
<dbReference type="EMBL" id="KN847498">
    <property type="protein sequence ID" value="KIW12708.1"/>
    <property type="molecule type" value="Genomic_DNA"/>
</dbReference>
<dbReference type="HOGENOM" id="CLU_028343_0_0_1"/>
<feature type="region of interest" description="Disordered" evidence="1">
    <location>
        <begin position="87"/>
        <end position="109"/>
    </location>
</feature>
<keyword evidence="3" id="KW-1185">Reference proteome</keyword>
<dbReference type="OrthoDB" id="4137828at2759"/>
<feature type="region of interest" description="Disordered" evidence="1">
    <location>
        <begin position="131"/>
        <end position="162"/>
    </location>
</feature>
<evidence type="ECO:0008006" key="4">
    <source>
        <dbReference type="Google" id="ProtNLM"/>
    </source>
</evidence>
<feature type="compositionally biased region" description="Basic and acidic residues" evidence="1">
    <location>
        <begin position="131"/>
        <end position="148"/>
    </location>
</feature>
<dbReference type="Pfam" id="PF11951">
    <property type="entry name" value="Fungal_trans_2"/>
    <property type="match status" value="1"/>
</dbReference>
<dbReference type="InterPro" id="IPR021858">
    <property type="entry name" value="Fun_TF"/>
</dbReference>
<dbReference type="PANTHER" id="PTHR37540">
    <property type="entry name" value="TRANSCRIPTION FACTOR (ACR-2), PUTATIVE-RELATED-RELATED"/>
    <property type="match status" value="1"/>
</dbReference>
<name>A0A0D2B1B0_9EURO</name>
<sequence length="583" mass="65422">MGPNDRNIDAATQGRYSSSRRPNGEKEYYFVNKSRNSSHLSQSASIEQARIQSHVQRGRRRNRPGNSVSFRASVLDQQVEAVAKCAQGDHTPNPRSAQADTEPLNNPIHVATPKEHHVSLLFVDYQPKHSKEEREFEDSRRKSHAAREAHRRRRTQSTITSPTNQASLCKVDPFGTASVKVNNTVAGLLHYYVYFYHPTIWPNEMAILRHGLYTFPGAVNSIVRMAVEDRLAMCCLLSASASRLQFVDRLPCAQVTGMENYYLHNALRLLRSRIDTSDFQASEQLRKILICIAFLVSAEAYRDGVSAAKTHLEAAVGLLSGKGGLMCVEDENLRGQLAMGDLYIACVNFEPCLFDCDYDPGPASSLGLREEELKPLGDGGTATSLLEGNTCFLPLSLRVLIEQILDSYSVKNRLRPSSMSAPRALQVTHWVTMRNMAIRHRLLALTTDDPKVNAVRVAIIMWTLLTMNITGRTKTVKIMAPMLRSILGKVPQSGWIGNSLVHLWILVVGFSCTIERGDDSAWFVKQCYHVGNFQRVPDPSGDGRRNLAEKLEDFQRGFFFDVQVQRPRTQKLAEQLIQLQLAR</sequence>
<evidence type="ECO:0000313" key="2">
    <source>
        <dbReference type="EMBL" id="KIW12708.1"/>
    </source>
</evidence>
<dbReference type="VEuPathDB" id="FungiDB:PV08_09986"/>
<gene>
    <name evidence="2" type="ORF">PV08_09986</name>
</gene>
<protein>
    <recommendedName>
        <fullName evidence="4">Transcription factor domain-containing protein</fullName>
    </recommendedName>
</protein>
<evidence type="ECO:0000256" key="1">
    <source>
        <dbReference type="SAM" id="MobiDB-lite"/>
    </source>
</evidence>
<feature type="compositionally biased region" description="Polar residues" evidence="1">
    <location>
        <begin position="33"/>
        <end position="55"/>
    </location>
</feature>
<dbReference type="PANTHER" id="PTHR37540:SF5">
    <property type="entry name" value="TRANSCRIPTION FACTOR DOMAIN-CONTAINING PROTEIN"/>
    <property type="match status" value="1"/>
</dbReference>
<feature type="region of interest" description="Disordered" evidence="1">
    <location>
        <begin position="1"/>
        <end position="68"/>
    </location>
</feature>
<accession>A0A0D2B1B0</accession>
<dbReference type="GeneID" id="27337069"/>
<proteinExistence type="predicted"/>
<organism evidence="2 3">
    <name type="scientific">Exophiala spinifera</name>
    <dbReference type="NCBI Taxonomy" id="91928"/>
    <lineage>
        <taxon>Eukaryota</taxon>
        <taxon>Fungi</taxon>
        <taxon>Dikarya</taxon>
        <taxon>Ascomycota</taxon>
        <taxon>Pezizomycotina</taxon>
        <taxon>Eurotiomycetes</taxon>
        <taxon>Chaetothyriomycetidae</taxon>
        <taxon>Chaetothyriales</taxon>
        <taxon>Herpotrichiellaceae</taxon>
        <taxon>Exophiala</taxon>
    </lineage>
</organism>
<evidence type="ECO:0000313" key="3">
    <source>
        <dbReference type="Proteomes" id="UP000053328"/>
    </source>
</evidence>
<dbReference type="RefSeq" id="XP_016232924.1">
    <property type="nucleotide sequence ID" value="XM_016384301.1"/>
</dbReference>
<dbReference type="Proteomes" id="UP000053328">
    <property type="component" value="Unassembled WGS sequence"/>
</dbReference>
<dbReference type="AlphaFoldDB" id="A0A0D2B1B0"/>